<feature type="compositionally biased region" description="Basic and acidic residues" evidence="1">
    <location>
        <begin position="1"/>
        <end position="15"/>
    </location>
</feature>
<reference evidence="2" key="1">
    <citation type="journal article" date="2020" name="bioRxiv">
        <title>Hybrid origin of Populus tomentosa Carr. identified through genome sequencing and phylogenomic analysis.</title>
        <authorList>
            <person name="An X."/>
            <person name="Gao K."/>
            <person name="Chen Z."/>
            <person name="Li J."/>
            <person name="Yang X."/>
            <person name="Yang X."/>
            <person name="Zhou J."/>
            <person name="Guo T."/>
            <person name="Zhao T."/>
            <person name="Huang S."/>
            <person name="Miao D."/>
            <person name="Khan W.U."/>
            <person name="Rao P."/>
            <person name="Ye M."/>
            <person name="Lei B."/>
            <person name="Liao W."/>
            <person name="Wang J."/>
            <person name="Ji L."/>
            <person name="Li Y."/>
            <person name="Guo B."/>
            <person name="Mustafa N.S."/>
            <person name="Li S."/>
            <person name="Yun Q."/>
            <person name="Keller S.R."/>
            <person name="Mao J."/>
            <person name="Zhang R."/>
            <person name="Strauss S.H."/>
        </authorList>
    </citation>
    <scope>NUCLEOTIDE SEQUENCE</scope>
    <source>
        <strain evidence="2">GM15</strain>
        <tissue evidence="2">Leaf</tissue>
    </source>
</reference>
<evidence type="ECO:0000256" key="1">
    <source>
        <dbReference type="SAM" id="MobiDB-lite"/>
    </source>
</evidence>
<dbReference type="Proteomes" id="UP000886885">
    <property type="component" value="Chromosome 10D"/>
</dbReference>
<dbReference type="EMBL" id="JAAWWB010000020">
    <property type="protein sequence ID" value="KAG6757444.1"/>
    <property type="molecule type" value="Genomic_DNA"/>
</dbReference>
<dbReference type="CDD" id="cd02244">
    <property type="entry name" value="cupin_7S_vicilin-like_N"/>
    <property type="match status" value="1"/>
</dbReference>
<keyword evidence="3" id="KW-1185">Reference proteome</keyword>
<protein>
    <recommendedName>
        <fullName evidence="4">Cupin type-1 domain-containing protein</fullName>
    </recommendedName>
</protein>
<evidence type="ECO:0008006" key="4">
    <source>
        <dbReference type="Google" id="ProtNLM"/>
    </source>
</evidence>
<name>A0A8X8CKE5_POPTO</name>
<feature type="region of interest" description="Disordered" evidence="1">
    <location>
        <begin position="1"/>
        <end position="32"/>
    </location>
</feature>
<dbReference type="AlphaFoldDB" id="A0A8X8CKE5"/>
<proteinExistence type="predicted"/>
<evidence type="ECO:0000313" key="3">
    <source>
        <dbReference type="Proteomes" id="UP000886885"/>
    </source>
</evidence>
<gene>
    <name evidence="2" type="ORF">POTOM_037756</name>
</gene>
<dbReference type="InterPro" id="IPR050253">
    <property type="entry name" value="Seed_Storage-Functional"/>
</dbReference>
<dbReference type="PANTHER" id="PTHR31189">
    <property type="entry name" value="OS03G0336100 PROTEIN-RELATED"/>
    <property type="match status" value="1"/>
</dbReference>
<sequence length="307" mass="34924">MKLRRCERQYEETQNKKRKSTEGAEEAQMKEADNMRSNRVLERLSKKSELLRGLENYRFEIVEANPNTFAIPHHCDSDAVLFVLRGKGTMTFVSQWKGESYSLERGDVMKIQAGVVGYLINPDDNEKFSAAMLVNPVNTPGKFRSPRDQLDRLFGQQKQGMILKAPKEKLKALSQHASSSKHKRSHEGKEPINLLNRRPLYSNKFGKFFEVSPNDYKQLQEVQPICRLLRPEIAGVDIYPRSEVVVQTNDSAWKYAGHVTEVMELSKPSALVQAVRSHTGNVAVHSRKVHPAHHQVLRNVLGGGRLP</sequence>
<accession>A0A8X8CKE5</accession>
<dbReference type="OrthoDB" id="851486at2759"/>
<dbReference type="PANTHER" id="PTHR31189:SF41">
    <property type="entry name" value="VICILIN C72"/>
    <property type="match status" value="1"/>
</dbReference>
<evidence type="ECO:0000313" key="2">
    <source>
        <dbReference type="EMBL" id="KAG6757444.1"/>
    </source>
</evidence>
<comment type="caution">
    <text evidence="2">The sequence shown here is derived from an EMBL/GenBank/DDBJ whole genome shotgun (WGS) entry which is preliminary data.</text>
</comment>
<organism evidence="2 3">
    <name type="scientific">Populus tomentosa</name>
    <name type="common">Chinese white poplar</name>
    <dbReference type="NCBI Taxonomy" id="118781"/>
    <lineage>
        <taxon>Eukaryota</taxon>
        <taxon>Viridiplantae</taxon>
        <taxon>Streptophyta</taxon>
        <taxon>Embryophyta</taxon>
        <taxon>Tracheophyta</taxon>
        <taxon>Spermatophyta</taxon>
        <taxon>Magnoliopsida</taxon>
        <taxon>eudicotyledons</taxon>
        <taxon>Gunneridae</taxon>
        <taxon>Pentapetalae</taxon>
        <taxon>rosids</taxon>
        <taxon>fabids</taxon>
        <taxon>Malpighiales</taxon>
        <taxon>Salicaceae</taxon>
        <taxon>Saliceae</taxon>
        <taxon>Populus</taxon>
    </lineage>
</organism>